<evidence type="ECO:0000259" key="2">
    <source>
        <dbReference type="Pfam" id="PF01551"/>
    </source>
</evidence>
<keyword evidence="1" id="KW-0732">Signal</keyword>
<evidence type="ECO:0000256" key="1">
    <source>
        <dbReference type="SAM" id="SignalP"/>
    </source>
</evidence>
<evidence type="ECO:0000313" key="3">
    <source>
        <dbReference type="EMBL" id="MEJ5943764.1"/>
    </source>
</evidence>
<accession>A0ABU8RFB6</accession>
<dbReference type="EC" id="3.4.-.-" evidence="3"/>
<organism evidence="3 4">
    <name type="scientific">Pseudokineococcus basanitobsidens</name>
    <dbReference type="NCBI Taxonomy" id="1926649"/>
    <lineage>
        <taxon>Bacteria</taxon>
        <taxon>Bacillati</taxon>
        <taxon>Actinomycetota</taxon>
        <taxon>Actinomycetes</taxon>
        <taxon>Kineosporiales</taxon>
        <taxon>Kineosporiaceae</taxon>
        <taxon>Pseudokineococcus</taxon>
    </lineage>
</organism>
<dbReference type="RefSeq" id="WP_339573156.1">
    <property type="nucleotide sequence ID" value="NZ_JBBIAA010000001.1"/>
</dbReference>
<keyword evidence="4" id="KW-1185">Reference proteome</keyword>
<dbReference type="Gene3D" id="2.70.70.10">
    <property type="entry name" value="Glucose Permease (Domain IIA)"/>
    <property type="match status" value="1"/>
</dbReference>
<protein>
    <submittedName>
        <fullName evidence="3">M23 family metallopeptidase</fullName>
        <ecNumber evidence="3">3.4.-.-</ecNumber>
    </submittedName>
</protein>
<dbReference type="InterPro" id="IPR050570">
    <property type="entry name" value="Cell_wall_metabolism_enzyme"/>
</dbReference>
<dbReference type="EMBL" id="JBBIAA010000001">
    <property type="protein sequence ID" value="MEJ5943764.1"/>
    <property type="molecule type" value="Genomic_DNA"/>
</dbReference>
<feature type="chain" id="PRO_5046473707" evidence="1">
    <location>
        <begin position="43"/>
        <end position="192"/>
    </location>
</feature>
<dbReference type="PANTHER" id="PTHR21666:SF270">
    <property type="entry name" value="MUREIN HYDROLASE ACTIVATOR ENVC"/>
    <property type="match status" value="1"/>
</dbReference>
<sequence>MTTTVTTADRHRPRGVARRATRLLAVAGLVAGTALSALPAQAATGAMQVPATGRVTAAVGGHCSSPGDGHGGVDIAARTGTPVYAADDGVVSLAGTRRGSESYGIFVRVHHASGYRTIYAHLSRLAVKPNQKVTKGQVVGYVGNTGRSYGAHLHFEVRKDNVRQSGINASFRCRTNVTAGTPISWTFPGLAR</sequence>
<keyword evidence="3" id="KW-0378">Hydrolase</keyword>
<dbReference type="PANTHER" id="PTHR21666">
    <property type="entry name" value="PEPTIDASE-RELATED"/>
    <property type="match status" value="1"/>
</dbReference>
<dbReference type="SUPFAM" id="SSF51261">
    <property type="entry name" value="Duplicated hybrid motif"/>
    <property type="match status" value="1"/>
</dbReference>
<comment type="caution">
    <text evidence="3">The sequence shown here is derived from an EMBL/GenBank/DDBJ whole genome shotgun (WGS) entry which is preliminary data.</text>
</comment>
<dbReference type="Pfam" id="PF01551">
    <property type="entry name" value="Peptidase_M23"/>
    <property type="match status" value="1"/>
</dbReference>
<dbReference type="InterPro" id="IPR011055">
    <property type="entry name" value="Dup_hybrid_motif"/>
</dbReference>
<feature type="signal peptide" evidence="1">
    <location>
        <begin position="1"/>
        <end position="42"/>
    </location>
</feature>
<dbReference type="Proteomes" id="UP001387100">
    <property type="component" value="Unassembled WGS sequence"/>
</dbReference>
<gene>
    <name evidence="3" type="ORF">WDZ17_00460</name>
</gene>
<proteinExistence type="predicted"/>
<dbReference type="CDD" id="cd12797">
    <property type="entry name" value="M23_peptidase"/>
    <property type="match status" value="1"/>
</dbReference>
<feature type="domain" description="M23ase beta-sheet core" evidence="2">
    <location>
        <begin position="69"/>
        <end position="162"/>
    </location>
</feature>
<evidence type="ECO:0000313" key="4">
    <source>
        <dbReference type="Proteomes" id="UP001387100"/>
    </source>
</evidence>
<reference evidence="3 4" key="1">
    <citation type="journal article" date="2017" name="Int. J. Syst. Evol. Microbiol.">
        <title>Pseudokineococcus basanitobsidens sp. nov., isolated from volcanic rock.</title>
        <authorList>
            <person name="Lee D.W."/>
            <person name="Park M.Y."/>
            <person name="Kim J.J."/>
            <person name="Kim B.S."/>
        </authorList>
    </citation>
    <scope>NUCLEOTIDE SEQUENCE [LARGE SCALE GENOMIC DNA]</scope>
    <source>
        <strain evidence="3 4">DSM 103726</strain>
    </source>
</reference>
<dbReference type="GO" id="GO:0016787">
    <property type="term" value="F:hydrolase activity"/>
    <property type="evidence" value="ECO:0007669"/>
    <property type="project" value="UniProtKB-KW"/>
</dbReference>
<dbReference type="InterPro" id="IPR016047">
    <property type="entry name" value="M23ase_b-sheet_dom"/>
</dbReference>
<name>A0ABU8RFB6_9ACTN</name>